<proteinExistence type="predicted"/>
<comment type="caution">
    <text evidence="1">The sequence shown here is derived from an EMBL/GenBank/DDBJ whole genome shotgun (WGS) entry which is preliminary data.</text>
</comment>
<reference evidence="1 2" key="1">
    <citation type="submission" date="2017-02" db="EMBL/GenBank/DDBJ databases">
        <title>isolation and characterization of a novel temperate virus Aeropyrum globular virus 1 infecting hyperthermophilic archaeon Aeropyrum.</title>
        <authorList>
            <person name="Yumiya M."/>
            <person name="Yoshida T."/>
            <person name="Sako Y."/>
        </authorList>
    </citation>
    <scope>NUCLEOTIDE SEQUENCE [LARGE SCALE GENOMIC DNA]</scope>
    <source>
        <strain evidence="1 2">YK1-12-2013</strain>
    </source>
</reference>
<gene>
    <name evidence="1" type="ORF">apy_15600</name>
</gene>
<dbReference type="EMBL" id="BDMD01000111">
    <property type="protein sequence ID" value="GBF09835.1"/>
    <property type="molecule type" value="Genomic_DNA"/>
</dbReference>
<name>A0A401HBM1_AERPX</name>
<dbReference type="AlphaFoldDB" id="A0A401HBM1"/>
<accession>A0A401HBM1</accession>
<evidence type="ECO:0000313" key="1">
    <source>
        <dbReference type="EMBL" id="GBF09835.1"/>
    </source>
</evidence>
<protein>
    <submittedName>
        <fullName evidence="1">Uncharacterized protein</fullName>
    </submittedName>
</protein>
<dbReference type="Proteomes" id="UP000291213">
    <property type="component" value="Unassembled WGS sequence"/>
</dbReference>
<organism evidence="1 2">
    <name type="scientific">Aeropyrum pernix</name>
    <dbReference type="NCBI Taxonomy" id="56636"/>
    <lineage>
        <taxon>Archaea</taxon>
        <taxon>Thermoproteota</taxon>
        <taxon>Thermoprotei</taxon>
        <taxon>Desulfurococcales</taxon>
        <taxon>Desulfurococcaceae</taxon>
        <taxon>Aeropyrum</taxon>
    </lineage>
</organism>
<sequence>MVNEARAAKAMVTTLEDAAILSFILSAEDTVKPDTSPGMSLEEILASSM</sequence>
<evidence type="ECO:0000313" key="2">
    <source>
        <dbReference type="Proteomes" id="UP000291213"/>
    </source>
</evidence>